<dbReference type="STRING" id="1234679.BN424_1870"/>
<keyword evidence="2" id="KW-1185">Reference proteome</keyword>
<dbReference type="HOGENOM" id="CLU_185894_0_0_9"/>
<name>K8ERX7_CARML</name>
<dbReference type="RefSeq" id="WP_015076541.1">
    <property type="nucleotide sequence ID" value="NC_019425.2"/>
</dbReference>
<accession>K8ERX7</accession>
<reference evidence="2" key="1">
    <citation type="journal article" date="2013" name="Genome Announc.">
        <title>Complete Chromosome Sequence of Carnobacterium maltaromaticum LMA 28.</title>
        <authorList>
            <person name="Cailliez-Grimal C."/>
            <person name="Chaillou S."/>
            <person name="Anba-Mondoloni J."/>
            <person name="Loux V."/>
            <person name="Afzal M.I."/>
            <person name="Rahman A."/>
            <person name="Kergourlay G."/>
            <person name="Champomier-Verges M.C."/>
            <person name="Zagorec M."/>
            <person name="Dalgaard P."/>
            <person name="Leisner J.J."/>
            <person name="Prevost H."/>
            <person name="Revol-Junelles A.M."/>
            <person name="Borges F."/>
        </authorList>
    </citation>
    <scope>NUCLEOTIDE SEQUENCE</scope>
    <source>
        <strain evidence="2">LMA28</strain>
    </source>
</reference>
<proteinExistence type="predicted"/>
<dbReference type="AlphaFoldDB" id="K8ERX7"/>
<evidence type="ECO:0000313" key="1">
    <source>
        <dbReference type="EMBL" id="CCO11311.2"/>
    </source>
</evidence>
<dbReference type="Proteomes" id="UP000000212">
    <property type="component" value="Chromosome"/>
</dbReference>
<evidence type="ECO:0000313" key="2">
    <source>
        <dbReference type="Proteomes" id="UP000000212"/>
    </source>
</evidence>
<gene>
    <name evidence="1" type="ORF">BN424_1870</name>
</gene>
<dbReference type="EMBL" id="HE999757">
    <property type="protein sequence ID" value="CCO11311.2"/>
    <property type="molecule type" value="Genomic_DNA"/>
</dbReference>
<protein>
    <submittedName>
        <fullName evidence="1">Gp38 protein</fullName>
    </submittedName>
</protein>
<organism evidence="1 2">
    <name type="scientific">Carnobacterium maltaromaticum LMA28</name>
    <dbReference type="NCBI Taxonomy" id="1234679"/>
    <lineage>
        <taxon>Bacteria</taxon>
        <taxon>Bacillati</taxon>
        <taxon>Bacillota</taxon>
        <taxon>Bacilli</taxon>
        <taxon>Lactobacillales</taxon>
        <taxon>Carnobacteriaceae</taxon>
        <taxon>Carnobacterium</taxon>
    </lineage>
</organism>
<sequence>MIMRVPDTNWLKSIHNPDKRKYNMGEKAFACVTNPLFFVTKQGEKVVTNEWFVNCNNELIYDIPKNKWVNMGMYTERKSTVTTDIYYFEDLEG</sequence>
<dbReference type="KEGG" id="cml:BN424_1870"/>